<dbReference type="Proteomes" id="UP001388366">
    <property type="component" value="Unassembled WGS sequence"/>
</dbReference>
<name>A0ABU9U6V5_9GAMM</name>
<accession>A0ABU9U6V5</accession>
<sequence>MSVTINEGELIEEHGDIFEELFDADIESWFSADIACCENCYDDFIKAWPLALNANDSEFQCQSIDLRSFYSGSRRIRQCYTEDEFNVLIKLVNCPRCDEVLSGNFWPYELPFKYEVDQLGFEESINEIVELSETTPFLLLSNHFANDTFELLKKVAHSTNSLFIEHSLFRARVANQIEELNFEQFAFPPKKFIQEGRYNHAGQQVLYTASDLETCFREVREVLCYIAEFKLKKEIKKRN</sequence>
<dbReference type="EMBL" id="JBBMQU010000048">
    <property type="protein sequence ID" value="MEM5552746.1"/>
    <property type="molecule type" value="Genomic_DNA"/>
</dbReference>
<dbReference type="Pfam" id="PF08808">
    <property type="entry name" value="RES"/>
    <property type="match status" value="1"/>
</dbReference>
<protein>
    <submittedName>
        <fullName evidence="2">RES family NAD+ phosphorylase</fullName>
    </submittedName>
</protein>
<dbReference type="InterPro" id="IPR014914">
    <property type="entry name" value="RES_dom"/>
</dbReference>
<reference evidence="2 3" key="1">
    <citation type="submission" date="2024-03" db="EMBL/GenBank/DDBJ databases">
        <title>Community enrichment and isolation of bacterial strains for fucoidan degradation.</title>
        <authorList>
            <person name="Sichert A."/>
        </authorList>
    </citation>
    <scope>NUCLEOTIDE SEQUENCE [LARGE SCALE GENOMIC DNA]</scope>
    <source>
        <strain evidence="2 3">AS81</strain>
    </source>
</reference>
<keyword evidence="3" id="KW-1185">Reference proteome</keyword>
<evidence type="ECO:0000313" key="2">
    <source>
        <dbReference type="EMBL" id="MEM5552746.1"/>
    </source>
</evidence>
<gene>
    <name evidence="2" type="ORF">WNY63_18660</name>
</gene>
<evidence type="ECO:0000313" key="3">
    <source>
        <dbReference type="Proteomes" id="UP001388366"/>
    </source>
</evidence>
<comment type="caution">
    <text evidence="2">The sequence shown here is derived from an EMBL/GenBank/DDBJ whole genome shotgun (WGS) entry which is preliminary data.</text>
</comment>
<proteinExistence type="predicted"/>
<organism evidence="2 3">
    <name type="scientific">Pseudoalteromonas neustonica</name>
    <dbReference type="NCBI Taxonomy" id="1840331"/>
    <lineage>
        <taxon>Bacteria</taxon>
        <taxon>Pseudomonadati</taxon>
        <taxon>Pseudomonadota</taxon>
        <taxon>Gammaproteobacteria</taxon>
        <taxon>Alteromonadales</taxon>
        <taxon>Pseudoalteromonadaceae</taxon>
        <taxon>Pseudoalteromonas</taxon>
    </lineage>
</organism>
<feature type="domain" description="RES" evidence="1">
    <location>
        <begin position="183"/>
        <end position="220"/>
    </location>
</feature>
<dbReference type="RefSeq" id="WP_342884521.1">
    <property type="nucleotide sequence ID" value="NZ_JBBMQU010000048.1"/>
</dbReference>
<evidence type="ECO:0000259" key="1">
    <source>
        <dbReference type="Pfam" id="PF08808"/>
    </source>
</evidence>